<dbReference type="Proteomes" id="UP000199607">
    <property type="component" value="Unassembled WGS sequence"/>
</dbReference>
<feature type="transmembrane region" description="Helical" evidence="1">
    <location>
        <begin position="12"/>
        <end position="38"/>
    </location>
</feature>
<accession>A0A1I4IPY9</accession>
<evidence type="ECO:0000313" key="3">
    <source>
        <dbReference type="Proteomes" id="UP000199607"/>
    </source>
</evidence>
<dbReference type="AlphaFoldDB" id="A0A1I4IPY9"/>
<keyword evidence="3" id="KW-1185">Reference proteome</keyword>
<dbReference type="RefSeq" id="WP_089872196.1">
    <property type="nucleotide sequence ID" value="NZ_FOTC01000008.1"/>
</dbReference>
<keyword evidence="1" id="KW-0812">Transmembrane</keyword>
<keyword evidence="1" id="KW-1133">Transmembrane helix</keyword>
<evidence type="ECO:0000313" key="2">
    <source>
        <dbReference type="EMBL" id="SFL56428.1"/>
    </source>
</evidence>
<name>A0A1I4IPY9_9EURY</name>
<feature type="transmembrane region" description="Helical" evidence="1">
    <location>
        <begin position="58"/>
        <end position="76"/>
    </location>
</feature>
<reference evidence="3" key="1">
    <citation type="submission" date="2016-10" db="EMBL/GenBank/DDBJ databases">
        <authorList>
            <person name="Varghese N."/>
            <person name="Submissions S."/>
        </authorList>
    </citation>
    <scope>NUCLEOTIDE SEQUENCE [LARGE SCALE GENOMIC DNA]</scope>
    <source>
        <strain evidence="3">CGMCC 1.7738</strain>
    </source>
</reference>
<gene>
    <name evidence="2" type="ORF">SAMN04487950_4234</name>
</gene>
<protein>
    <submittedName>
        <fullName evidence="2">Uncharacterized protein</fullName>
    </submittedName>
</protein>
<sequence>MTTSQSRTVSPTVRLLGTGLLAATALLGGVFVGGWLAFQTPYWRAFKALVEGLPLLSGLHLGILLLLVGIVGKTALRTLVTER</sequence>
<evidence type="ECO:0000256" key="1">
    <source>
        <dbReference type="SAM" id="Phobius"/>
    </source>
</evidence>
<dbReference type="STRING" id="553466.SAMN04487950_4234"/>
<dbReference type="EMBL" id="FOTC01000008">
    <property type="protein sequence ID" value="SFL56428.1"/>
    <property type="molecule type" value="Genomic_DNA"/>
</dbReference>
<keyword evidence="1" id="KW-0472">Membrane</keyword>
<organism evidence="2 3">
    <name type="scientific">Halogranum rubrum</name>
    <dbReference type="NCBI Taxonomy" id="553466"/>
    <lineage>
        <taxon>Archaea</taxon>
        <taxon>Methanobacteriati</taxon>
        <taxon>Methanobacteriota</taxon>
        <taxon>Stenosarchaea group</taxon>
        <taxon>Halobacteria</taxon>
        <taxon>Halobacteriales</taxon>
        <taxon>Haloferacaceae</taxon>
    </lineage>
</organism>
<proteinExistence type="predicted"/>